<feature type="transmembrane region" description="Helical" evidence="1">
    <location>
        <begin position="9"/>
        <end position="27"/>
    </location>
</feature>
<reference evidence="3" key="1">
    <citation type="journal article" date="2019" name="Int. J. Syst. Evol. Microbiol.">
        <title>The Global Catalogue of Microorganisms (GCM) 10K type strain sequencing project: providing services to taxonomists for standard genome sequencing and annotation.</title>
        <authorList>
            <consortium name="The Broad Institute Genomics Platform"/>
            <consortium name="The Broad Institute Genome Sequencing Center for Infectious Disease"/>
            <person name="Wu L."/>
            <person name="Ma J."/>
        </authorList>
    </citation>
    <scope>NUCLEOTIDE SEQUENCE [LARGE SCALE GENOMIC DNA]</scope>
    <source>
        <strain evidence="3">KCTC 32514</strain>
    </source>
</reference>
<keyword evidence="3" id="KW-1185">Reference proteome</keyword>
<proteinExistence type="predicted"/>
<sequence>MTKTQIRDIITKIHFYLLGFALLNFTLKNTIEISLNYRLTYLITLLIYASGIILFFWNFKPFKKAVIYYSFYFITPLLNLILWLFGGIFFTLLTSTVLYPIYPNKIKTENEKIVVYSKYQGFMGACCPYEVTEKKYWLLEKKKTEINLHEVIDFKSVLIKSANGKSELKIKYNKYDYETERNIETDTIIRIKTE</sequence>
<evidence type="ECO:0000313" key="3">
    <source>
        <dbReference type="Proteomes" id="UP001597548"/>
    </source>
</evidence>
<gene>
    <name evidence="2" type="ORF">ACFS29_07515</name>
</gene>
<keyword evidence="1" id="KW-0472">Membrane</keyword>
<feature type="transmembrane region" description="Helical" evidence="1">
    <location>
        <begin position="39"/>
        <end position="59"/>
    </location>
</feature>
<accession>A0ABW5ZR42</accession>
<dbReference type="EMBL" id="JBHUOS010000005">
    <property type="protein sequence ID" value="MFD2915479.1"/>
    <property type="molecule type" value="Genomic_DNA"/>
</dbReference>
<name>A0ABW5ZR42_9FLAO</name>
<protein>
    <submittedName>
        <fullName evidence="2">Uncharacterized protein</fullName>
    </submittedName>
</protein>
<organism evidence="2 3">
    <name type="scientific">Psychroserpens luteus</name>
    <dbReference type="NCBI Taxonomy" id="1434066"/>
    <lineage>
        <taxon>Bacteria</taxon>
        <taxon>Pseudomonadati</taxon>
        <taxon>Bacteroidota</taxon>
        <taxon>Flavobacteriia</taxon>
        <taxon>Flavobacteriales</taxon>
        <taxon>Flavobacteriaceae</taxon>
        <taxon>Psychroserpens</taxon>
    </lineage>
</organism>
<dbReference type="RefSeq" id="WP_194509890.1">
    <property type="nucleotide sequence ID" value="NZ_JADILU010000011.1"/>
</dbReference>
<evidence type="ECO:0000313" key="2">
    <source>
        <dbReference type="EMBL" id="MFD2915479.1"/>
    </source>
</evidence>
<dbReference type="Proteomes" id="UP001597548">
    <property type="component" value="Unassembled WGS sequence"/>
</dbReference>
<evidence type="ECO:0000256" key="1">
    <source>
        <dbReference type="SAM" id="Phobius"/>
    </source>
</evidence>
<keyword evidence="1" id="KW-1133">Transmembrane helix</keyword>
<keyword evidence="1" id="KW-0812">Transmembrane</keyword>
<comment type="caution">
    <text evidence="2">The sequence shown here is derived from an EMBL/GenBank/DDBJ whole genome shotgun (WGS) entry which is preliminary data.</text>
</comment>